<keyword evidence="2" id="KW-0472">Membrane</keyword>
<feature type="transmembrane region" description="Helical" evidence="2">
    <location>
        <begin position="105"/>
        <end position="123"/>
    </location>
</feature>
<protein>
    <recommendedName>
        <fullName evidence="3">NADP transhydrogenase beta-like domain-containing protein</fullName>
    </recommendedName>
</protein>
<proteinExistence type="predicted"/>
<feature type="transmembrane region" description="Helical" evidence="2">
    <location>
        <begin position="47"/>
        <end position="67"/>
    </location>
</feature>
<organism evidence="4">
    <name type="scientific">marine sediment metagenome</name>
    <dbReference type="NCBI Taxonomy" id="412755"/>
    <lineage>
        <taxon>unclassified sequences</taxon>
        <taxon>metagenomes</taxon>
        <taxon>ecological metagenomes</taxon>
    </lineage>
</organism>
<feature type="transmembrane region" description="Helical" evidence="2">
    <location>
        <begin position="135"/>
        <end position="155"/>
    </location>
</feature>
<feature type="transmembrane region" description="Helical" evidence="2">
    <location>
        <begin position="73"/>
        <end position="93"/>
    </location>
</feature>
<feature type="non-terminal residue" evidence="4">
    <location>
        <position position="229"/>
    </location>
</feature>
<name>X1HC93_9ZZZZ</name>
<feature type="transmembrane region" description="Helical" evidence="2">
    <location>
        <begin position="167"/>
        <end position="187"/>
    </location>
</feature>
<keyword evidence="2" id="KW-1133">Transmembrane helix</keyword>
<feature type="transmembrane region" description="Helical" evidence="2">
    <location>
        <begin position="199"/>
        <end position="219"/>
    </location>
</feature>
<dbReference type="InterPro" id="IPR034300">
    <property type="entry name" value="PNTB-like"/>
</dbReference>
<dbReference type="AlphaFoldDB" id="X1HC93"/>
<evidence type="ECO:0000256" key="1">
    <source>
        <dbReference type="ARBA" id="ARBA00023027"/>
    </source>
</evidence>
<dbReference type="EMBL" id="BARU01025484">
    <property type="protein sequence ID" value="GAH66992.1"/>
    <property type="molecule type" value="Genomic_DNA"/>
</dbReference>
<reference evidence="4" key="1">
    <citation type="journal article" date="2014" name="Front. Microbiol.">
        <title>High frequency of phylogenetically diverse reductive dehalogenase-homologous genes in deep subseafloor sedimentary metagenomes.</title>
        <authorList>
            <person name="Kawai M."/>
            <person name="Futagami T."/>
            <person name="Toyoda A."/>
            <person name="Takaki Y."/>
            <person name="Nishi S."/>
            <person name="Hori S."/>
            <person name="Arai W."/>
            <person name="Tsubouchi T."/>
            <person name="Morono Y."/>
            <person name="Uchiyama I."/>
            <person name="Ito T."/>
            <person name="Fujiyama A."/>
            <person name="Inagaki F."/>
            <person name="Takami H."/>
        </authorList>
    </citation>
    <scope>NUCLEOTIDE SEQUENCE</scope>
    <source>
        <strain evidence="4">Expedition CK06-06</strain>
    </source>
</reference>
<gene>
    <name evidence="4" type="ORF">S03H2_41057</name>
</gene>
<feature type="domain" description="NADP transhydrogenase beta-like" evidence="3">
    <location>
        <begin position="18"/>
        <end position="229"/>
    </location>
</feature>
<evidence type="ECO:0000313" key="4">
    <source>
        <dbReference type="EMBL" id="GAH66992.1"/>
    </source>
</evidence>
<accession>X1HC93</accession>
<dbReference type="PANTHER" id="PTHR44758">
    <property type="entry name" value="NAD(P) TRANSHYDROGENASE SUBUNIT BETA"/>
    <property type="match status" value="1"/>
</dbReference>
<evidence type="ECO:0000259" key="3">
    <source>
        <dbReference type="Pfam" id="PF02233"/>
    </source>
</evidence>
<keyword evidence="1" id="KW-0520">NAD</keyword>
<comment type="caution">
    <text evidence="4">The sequence shown here is derived from an EMBL/GenBank/DDBJ whole genome shotgun (WGS) entry which is preliminary data.</text>
</comment>
<keyword evidence="2" id="KW-0812">Transmembrane</keyword>
<dbReference type="Pfam" id="PF02233">
    <property type="entry name" value="PNTB"/>
    <property type="match status" value="1"/>
</dbReference>
<evidence type="ECO:0000256" key="2">
    <source>
        <dbReference type="SAM" id="Phobius"/>
    </source>
</evidence>
<feature type="transmembrane region" description="Helical" evidence="2">
    <location>
        <begin position="15"/>
        <end position="35"/>
    </location>
</feature>
<dbReference type="PANTHER" id="PTHR44758:SF1">
    <property type="entry name" value="NAD(P) TRANSHYDROGENASE SUBUNIT BETA"/>
    <property type="match status" value="1"/>
</dbReference>
<sequence>MDTALNNLGVTTGEAILEFSYLLAAVFFVIGLKLLSHPQTARRGNMWAAGGMLLAMITTLVFHKNAAGEGIQLANLVIILLAIATGTIFGSVIARKVQMTAMPQLVSIFNATGGAASALVALIEFSNPANESTLVTLLGLVIGSIAFSGSMIAYGKLDGKVGDIFAGFMKYLNLFILLVVVVMIVYITAGNVPAGSQQALVYLLLAIALVYGVTFVLPIGGADMPVVIS</sequence>